<evidence type="ECO:0000259" key="1">
    <source>
        <dbReference type="PROSITE" id="PS50003"/>
    </source>
</evidence>
<reference evidence="2 3" key="1">
    <citation type="journal article" date="2019" name="Mol. Ecol. Resour.">
        <title>Improving Illumina assemblies with Hi-C and long reads: an example with the North African dromedary.</title>
        <authorList>
            <person name="Elbers J.P."/>
            <person name="Rogers M.F."/>
            <person name="Perelman P.L."/>
            <person name="Proskuryakova A.A."/>
            <person name="Serdyukova N.A."/>
            <person name="Johnson W.E."/>
            <person name="Horin P."/>
            <person name="Corander J."/>
            <person name="Murphy D."/>
            <person name="Burger P.A."/>
        </authorList>
    </citation>
    <scope>NUCLEOTIDE SEQUENCE [LARGE SCALE GENOMIC DNA]</scope>
    <source>
        <strain evidence="2">Drom800</strain>
        <tissue evidence="2">Blood</tissue>
    </source>
</reference>
<sequence>MKTWKQHWFILMDNCLYCFEYTMDKGPGGIIPLKNLSIREVDDTQEPKCFELYVSTKGQLIKADKMEAGGWMVEVYLPRAPMQEEDQRIKSIQAIVSAGPFHELLAARKKGISVKKKQEQPCPFAPKSIIYYGAACPGS</sequence>
<protein>
    <submittedName>
        <fullName evidence="2">Cytohesin-2</fullName>
    </submittedName>
</protein>
<evidence type="ECO:0000313" key="3">
    <source>
        <dbReference type="Proteomes" id="UP000299084"/>
    </source>
</evidence>
<accession>A0A5N4DG31</accession>
<evidence type="ECO:0000313" key="2">
    <source>
        <dbReference type="EMBL" id="KAB1270101.1"/>
    </source>
</evidence>
<proteinExistence type="predicted"/>
<dbReference type="Pfam" id="PF00169">
    <property type="entry name" value="PH"/>
    <property type="match status" value="1"/>
</dbReference>
<dbReference type="EMBL" id="JWIN03000012">
    <property type="protein sequence ID" value="KAB1270101.1"/>
    <property type="molecule type" value="Genomic_DNA"/>
</dbReference>
<gene>
    <name evidence="2" type="ORF">Cadr_000016672</name>
</gene>
<keyword evidence="3" id="KW-1185">Reference proteome</keyword>
<organism evidence="2 3">
    <name type="scientific">Camelus dromedarius</name>
    <name type="common">Dromedary</name>
    <name type="synonym">Arabian camel</name>
    <dbReference type="NCBI Taxonomy" id="9838"/>
    <lineage>
        <taxon>Eukaryota</taxon>
        <taxon>Metazoa</taxon>
        <taxon>Chordata</taxon>
        <taxon>Craniata</taxon>
        <taxon>Vertebrata</taxon>
        <taxon>Euteleostomi</taxon>
        <taxon>Mammalia</taxon>
        <taxon>Eutheria</taxon>
        <taxon>Laurasiatheria</taxon>
        <taxon>Artiodactyla</taxon>
        <taxon>Tylopoda</taxon>
        <taxon>Camelidae</taxon>
        <taxon>Camelus</taxon>
    </lineage>
</organism>
<dbReference type="InterPro" id="IPR011993">
    <property type="entry name" value="PH-like_dom_sf"/>
</dbReference>
<name>A0A5N4DG31_CAMDR</name>
<dbReference type="InterPro" id="IPR001849">
    <property type="entry name" value="PH_domain"/>
</dbReference>
<comment type="caution">
    <text evidence="2">The sequence shown here is derived from an EMBL/GenBank/DDBJ whole genome shotgun (WGS) entry which is preliminary data.</text>
</comment>
<dbReference type="Proteomes" id="UP000299084">
    <property type="component" value="Unassembled WGS sequence"/>
</dbReference>
<feature type="domain" description="PH" evidence="1">
    <location>
        <begin position="1"/>
        <end position="97"/>
    </location>
</feature>
<dbReference type="Gene3D" id="2.30.29.30">
    <property type="entry name" value="Pleckstrin-homology domain (PH domain)/Phosphotyrosine-binding domain (PTB)"/>
    <property type="match status" value="1"/>
</dbReference>
<dbReference type="SUPFAM" id="SSF50729">
    <property type="entry name" value="PH domain-like"/>
    <property type="match status" value="1"/>
</dbReference>
<dbReference type="PROSITE" id="PS50003">
    <property type="entry name" value="PH_DOMAIN"/>
    <property type="match status" value="1"/>
</dbReference>
<dbReference type="AlphaFoldDB" id="A0A5N4DG31"/>